<comment type="caution">
    <text evidence="6">The sequence shown here is derived from an EMBL/GenBank/DDBJ whole genome shotgun (WGS) entry which is preliminary data.</text>
</comment>
<evidence type="ECO:0000259" key="5">
    <source>
        <dbReference type="SMART" id="SM00849"/>
    </source>
</evidence>
<dbReference type="SUPFAM" id="SSF56281">
    <property type="entry name" value="Metallo-hydrolase/oxidoreductase"/>
    <property type="match status" value="1"/>
</dbReference>
<dbReference type="InterPro" id="IPR001018">
    <property type="entry name" value="Beta-lactamase_class-B_CS"/>
</dbReference>
<evidence type="ECO:0000313" key="6">
    <source>
        <dbReference type="EMBL" id="GIH96012.1"/>
    </source>
</evidence>
<gene>
    <name evidence="6" type="ORF">Psi01_66420</name>
</gene>
<name>A0A8J3SNF0_9ACTN</name>
<keyword evidence="3" id="KW-0378">Hydrolase</keyword>
<keyword evidence="4" id="KW-0862">Zinc</keyword>
<proteinExistence type="predicted"/>
<dbReference type="InterPro" id="IPR052195">
    <property type="entry name" value="Bact_Alkyl/Aryl-Sulfatase"/>
</dbReference>
<keyword evidence="2" id="KW-0479">Metal-binding</keyword>
<evidence type="ECO:0000313" key="7">
    <source>
        <dbReference type="Proteomes" id="UP000619788"/>
    </source>
</evidence>
<dbReference type="GO" id="GO:0017001">
    <property type="term" value="P:antibiotic catabolic process"/>
    <property type="evidence" value="ECO:0007669"/>
    <property type="project" value="InterPro"/>
</dbReference>
<dbReference type="AlphaFoldDB" id="A0A8J3SNF0"/>
<dbReference type="InterPro" id="IPR036866">
    <property type="entry name" value="RibonucZ/Hydroxyglut_hydro"/>
</dbReference>
<dbReference type="Gene3D" id="3.60.15.10">
    <property type="entry name" value="Ribonuclease Z/Hydroxyacylglutathione hydrolase-like"/>
    <property type="match status" value="1"/>
</dbReference>
<dbReference type="CDD" id="cd16282">
    <property type="entry name" value="metallo-hydrolase-like_MBL-fold"/>
    <property type="match status" value="1"/>
</dbReference>
<dbReference type="RefSeq" id="WP_204068077.1">
    <property type="nucleotide sequence ID" value="NZ_BOOJ01000058.1"/>
</dbReference>
<dbReference type="SMART" id="SM00849">
    <property type="entry name" value="Lactamase_B"/>
    <property type="match status" value="1"/>
</dbReference>
<feature type="domain" description="Metallo-beta-lactamase" evidence="5">
    <location>
        <begin position="192"/>
        <end position="377"/>
    </location>
</feature>
<dbReference type="PANTHER" id="PTHR43223">
    <property type="entry name" value="ALKYL/ARYL-SULFATASE"/>
    <property type="match status" value="1"/>
</dbReference>
<comment type="cofactor">
    <cofactor evidence="1">
        <name>Zn(2+)</name>
        <dbReference type="ChEBI" id="CHEBI:29105"/>
    </cofactor>
</comment>
<dbReference type="InterPro" id="IPR001279">
    <property type="entry name" value="Metallo-B-lactamas"/>
</dbReference>
<dbReference type="PROSITE" id="PS00743">
    <property type="entry name" value="BETA_LACTAMASE_B_1"/>
    <property type="match status" value="1"/>
</dbReference>
<keyword evidence="7" id="KW-1185">Reference proteome</keyword>
<reference evidence="6 7" key="1">
    <citation type="submission" date="2021-01" db="EMBL/GenBank/DDBJ databases">
        <title>Whole genome shotgun sequence of Planobispora siamensis NBRC 107568.</title>
        <authorList>
            <person name="Komaki H."/>
            <person name="Tamura T."/>
        </authorList>
    </citation>
    <scope>NUCLEOTIDE SEQUENCE [LARGE SCALE GENOMIC DNA]</scope>
    <source>
        <strain evidence="6 7">NBRC 107568</strain>
    </source>
</reference>
<dbReference type="PANTHER" id="PTHR43223:SF2">
    <property type="entry name" value="METALLO-BETA-LACTAMASE DOMAIN-CONTAINING PROTEIN"/>
    <property type="match status" value="1"/>
</dbReference>
<dbReference type="EMBL" id="BOOJ01000058">
    <property type="protein sequence ID" value="GIH96012.1"/>
    <property type="molecule type" value="Genomic_DNA"/>
</dbReference>
<evidence type="ECO:0000256" key="2">
    <source>
        <dbReference type="ARBA" id="ARBA00022723"/>
    </source>
</evidence>
<dbReference type="Proteomes" id="UP000619788">
    <property type="component" value="Unassembled WGS sequence"/>
</dbReference>
<accession>A0A8J3SNF0</accession>
<dbReference type="GO" id="GO:0008800">
    <property type="term" value="F:beta-lactamase activity"/>
    <property type="evidence" value="ECO:0007669"/>
    <property type="project" value="InterPro"/>
</dbReference>
<dbReference type="Pfam" id="PF00753">
    <property type="entry name" value="Lactamase_B"/>
    <property type="match status" value="1"/>
</dbReference>
<sequence length="556" mass="59561">MNMEIAALCEVAAWPGADRRTRIVLAGQFTAAGLDREGFEFFSPLSAKTPDDALLLALAGAFQSRLEGQAEEAIAKLDAATSMDLGLPHYFRGISLADLPGCAGRAETVVADLEFVLMVKDQFPAGFMRPVHAALARAYDLLGRTGPAERARERAGHLITPHWGNPEDGFRFGPRRLVEFAQGVYAAQGYDFSDVGFVVTGEGVVAVDAASTPEHAAAALRELREVTDLPVTHVILTHAHADHVGGVGAFAADGATVIAQANFAGELARQNSGPPPLGYYLPRDGEDRRLDLTPDRLVRDRETLTIGGVEFTLIPIPGGETDDGLIIHLPGPGVVFTGDMSMPYLGAPTLAEGSAQGLFEAMRTVMELRPRQLVHGHTALTENYTIEAFPGLLAALRELERLVAAGIADGLTLVEILRLNHLPDVLKEHPAAVMPYLVTRDNFIQRLHRQRTGYWHRRGEGVERFAPAELAAAMDLLGGGSAAAFGAAGLELARRGEQALALHLVDLGLLSHPGAPELAGLRRRLLDSLVAQNQMLNPFKFMHYAALAGLELAPAD</sequence>
<dbReference type="GO" id="GO:0008270">
    <property type="term" value="F:zinc ion binding"/>
    <property type="evidence" value="ECO:0007669"/>
    <property type="project" value="InterPro"/>
</dbReference>
<protein>
    <recommendedName>
        <fullName evidence="5">Metallo-beta-lactamase domain-containing protein</fullName>
    </recommendedName>
</protein>
<evidence type="ECO:0000256" key="4">
    <source>
        <dbReference type="ARBA" id="ARBA00022833"/>
    </source>
</evidence>
<evidence type="ECO:0000256" key="3">
    <source>
        <dbReference type="ARBA" id="ARBA00022801"/>
    </source>
</evidence>
<evidence type="ECO:0000256" key="1">
    <source>
        <dbReference type="ARBA" id="ARBA00001947"/>
    </source>
</evidence>
<organism evidence="6 7">
    <name type="scientific">Planobispora siamensis</name>
    <dbReference type="NCBI Taxonomy" id="936338"/>
    <lineage>
        <taxon>Bacteria</taxon>
        <taxon>Bacillati</taxon>
        <taxon>Actinomycetota</taxon>
        <taxon>Actinomycetes</taxon>
        <taxon>Streptosporangiales</taxon>
        <taxon>Streptosporangiaceae</taxon>
        <taxon>Planobispora</taxon>
    </lineage>
</organism>